<accession>A0A0M5JAB2</accession>
<feature type="compositionally biased region" description="Low complexity" evidence="11">
    <location>
        <begin position="502"/>
        <end position="513"/>
    </location>
</feature>
<organism evidence="14 15">
    <name type="scientific">Drosophila busckii</name>
    <name type="common">Fruit fly</name>
    <dbReference type="NCBI Taxonomy" id="30019"/>
    <lineage>
        <taxon>Eukaryota</taxon>
        <taxon>Metazoa</taxon>
        <taxon>Ecdysozoa</taxon>
        <taxon>Arthropoda</taxon>
        <taxon>Hexapoda</taxon>
        <taxon>Insecta</taxon>
        <taxon>Pterygota</taxon>
        <taxon>Neoptera</taxon>
        <taxon>Endopterygota</taxon>
        <taxon>Diptera</taxon>
        <taxon>Brachycera</taxon>
        <taxon>Muscomorpha</taxon>
        <taxon>Ephydroidea</taxon>
        <taxon>Drosophilidae</taxon>
        <taxon>Drosophila</taxon>
    </lineage>
</organism>
<keyword evidence="6 10" id="KW-0805">Transcription regulation</keyword>
<dbReference type="GO" id="GO:0006355">
    <property type="term" value="P:regulation of DNA-templated transcription"/>
    <property type="evidence" value="ECO:0007669"/>
    <property type="project" value="InterPro"/>
</dbReference>
<feature type="region of interest" description="Disordered" evidence="11">
    <location>
        <begin position="920"/>
        <end position="963"/>
    </location>
</feature>
<dbReference type="InterPro" id="IPR031120">
    <property type="entry name" value="HIR1-like"/>
</dbReference>
<evidence type="ECO:0000313" key="14">
    <source>
        <dbReference type="EMBL" id="ALC48348.1"/>
    </source>
</evidence>
<proteinExistence type="inferred from homology"/>
<dbReference type="PANTHER" id="PTHR13831">
    <property type="entry name" value="MEMBER OF THE HIR1 FAMILY OF WD-REPEAT PROTEINS"/>
    <property type="match status" value="1"/>
</dbReference>
<dbReference type="GO" id="GO:0006338">
    <property type="term" value="P:chromatin remodeling"/>
    <property type="evidence" value="ECO:0007669"/>
    <property type="project" value="InterPro"/>
</dbReference>
<evidence type="ECO:0000259" key="12">
    <source>
        <dbReference type="Pfam" id="PF07569"/>
    </source>
</evidence>
<evidence type="ECO:0000256" key="3">
    <source>
        <dbReference type="ARBA" id="ARBA00022574"/>
    </source>
</evidence>
<evidence type="ECO:0000256" key="7">
    <source>
        <dbReference type="ARBA" id="ARBA00023163"/>
    </source>
</evidence>
<evidence type="ECO:0000256" key="9">
    <source>
        <dbReference type="PROSITE-ProRule" id="PRU00221"/>
    </source>
</evidence>
<evidence type="ECO:0000256" key="2">
    <source>
        <dbReference type="ARBA" id="ARBA00007306"/>
    </source>
</evidence>
<dbReference type="PROSITE" id="PS50082">
    <property type="entry name" value="WD_REPEATS_2"/>
    <property type="match status" value="3"/>
</dbReference>
<dbReference type="OrthoDB" id="1741719at2759"/>
<dbReference type="PANTHER" id="PTHR13831:SF0">
    <property type="entry name" value="PROTEIN HIRA"/>
    <property type="match status" value="1"/>
</dbReference>
<feature type="region of interest" description="Disordered" evidence="11">
    <location>
        <begin position="486"/>
        <end position="513"/>
    </location>
</feature>
<dbReference type="STRING" id="30019.A0A0M5JAB2"/>
<evidence type="ECO:0000256" key="1">
    <source>
        <dbReference type="ARBA" id="ARBA00004123"/>
    </source>
</evidence>
<keyword evidence="5 10" id="KW-0156">Chromatin regulator</keyword>
<sequence>MRLVKPGWVHHDDKPIFSVDVHQDCTKFATGGQGVDSGRVVIWNLKPVLSEKAENDASEPKMLCQMDQHLACVNCVRWSQNGQMLASGSDDKLIMIWRKSLGASGVFGTGGMQQNHESWKCIHTLRGHDGDVLDLAWSPNDVYLASCSIDNTIIIWDARHLPGMVQKLKGHTGLVKGVAWDPVGKFLASQSDDRSIKIWRTCDWSCSTTITEPFQECGGTTHILRLSWSPDGQYLVSAHAMNGGGPTAQIVEREGWKCDKDFVGHRKAVTCVRFHNSILKRQSPNADSPSKPRQYCVLGVGSRDRSLSVWVTALQRPMIVIHELFNDSVLDMSWGPQQCLLMACSGDGTIACLQFNEEELGTRVSEQEKKSIFVRKYGGCVEEHLVYKPQQQAVPELTSYALPNAAMERRLPVQPSPTGSGSGSPGLGSPQRAIAKQTETRTKDGKRRITPMFIPLNDVDENSDKLESSINSNRNFVASSFTTSKNNKLDTASEPMSRLTQSSGMMERSGGSSTIATLNSSHCGVASVTGGAGTLATKLQITANSKSEFTKSAQDYRIHVQNGHLKTGYGMVSKVTAMMSRELLWDMYVGSPLINVTLCSKFVMLCSLDGSMRLLAMQTGCPVFPAMTLASPALNCAFSSDFQMVGVITDSGQLRVWNIAKRCVCVSTGCLELLTKHGVPSQFVITDQGMPLLGFGKAASYSYCEDLKSWLLLGSSDAIMLNGIRGSLPRDLEHMQKKFPLLSMQASSHNYLSLRGPVEIDPESWQQTAKVLFLENQIKLCESLQAYEELKHWHVMLTFQLATYATEKRLRVFLDNLISNVERVEEQLSEAATPIRAAAQQCAVAKHELMQCVLDSLKPHIQWEHIYDEYMESYKRFSDHYSTEQPVAASSAITYPMPTAPCPRTRAAAAAEAAIEALLTAEVSSPSPAAKLDKDDDSEDTTSSSPAASAATPESTTLEADKN</sequence>
<dbReference type="CDD" id="cd00200">
    <property type="entry name" value="WD40"/>
    <property type="match status" value="1"/>
</dbReference>
<dbReference type="GO" id="GO:0000417">
    <property type="term" value="C:HIR complex"/>
    <property type="evidence" value="ECO:0007669"/>
    <property type="project" value="TreeGrafter"/>
</dbReference>
<comment type="subcellular location">
    <subcellularLocation>
        <location evidence="1 10">Nucleus</location>
    </subcellularLocation>
</comment>
<feature type="domain" description="CAF1B/HIR1 beta-propeller" evidence="13">
    <location>
        <begin position="1"/>
        <end position="204"/>
    </location>
</feature>
<feature type="region of interest" description="Disordered" evidence="11">
    <location>
        <begin position="411"/>
        <end position="449"/>
    </location>
</feature>
<protein>
    <recommendedName>
        <fullName evidence="10">Protein HIRA</fullName>
    </recommendedName>
</protein>
<dbReference type="PROSITE" id="PS50294">
    <property type="entry name" value="WD_REPEATS_REGION"/>
    <property type="match status" value="3"/>
</dbReference>
<name>A0A0M5JAB2_DROBS</name>
<reference evidence="14 15" key="1">
    <citation type="submission" date="2015-08" db="EMBL/GenBank/DDBJ databases">
        <title>Ancestral chromatin configuration constrains chromatin evolution on differentiating sex chromosomes in Drosophila.</title>
        <authorList>
            <person name="Zhou Q."/>
            <person name="Bachtrog D."/>
        </authorList>
    </citation>
    <scope>NUCLEOTIDE SEQUENCE [LARGE SCALE GENOMIC DNA]</scope>
    <source>
        <tissue evidence="14">Whole larvae</tissue>
    </source>
</reference>
<dbReference type="GO" id="GO:0031491">
    <property type="term" value="F:nucleosome binding"/>
    <property type="evidence" value="ECO:0007669"/>
    <property type="project" value="TreeGrafter"/>
</dbReference>
<dbReference type="GO" id="GO:0005634">
    <property type="term" value="C:nucleus"/>
    <property type="evidence" value="ECO:0007669"/>
    <property type="project" value="UniProtKB-SubCell"/>
</dbReference>
<dbReference type="SUPFAM" id="SSF50978">
    <property type="entry name" value="WD40 repeat-like"/>
    <property type="match status" value="2"/>
</dbReference>
<keyword evidence="10" id="KW-0678">Repressor</keyword>
<dbReference type="FunFam" id="2.130.10.10:FF:001071">
    <property type="entry name" value="Protein HIRA"/>
    <property type="match status" value="1"/>
</dbReference>
<evidence type="ECO:0000256" key="11">
    <source>
        <dbReference type="SAM" id="MobiDB-lite"/>
    </source>
</evidence>
<dbReference type="Pfam" id="PF09453">
    <property type="entry name" value="HIRA_B"/>
    <property type="match status" value="1"/>
</dbReference>
<evidence type="ECO:0000256" key="4">
    <source>
        <dbReference type="ARBA" id="ARBA00022737"/>
    </source>
</evidence>
<feature type="compositionally biased region" description="Low complexity" evidence="11">
    <location>
        <begin position="941"/>
        <end position="963"/>
    </location>
</feature>
<evidence type="ECO:0000259" key="13">
    <source>
        <dbReference type="Pfam" id="PF24105"/>
    </source>
</evidence>
<dbReference type="Pfam" id="PF24105">
    <property type="entry name" value="Beta-prop_CAF1B_HIR1"/>
    <property type="match status" value="1"/>
</dbReference>
<dbReference type="InterPro" id="IPR019015">
    <property type="entry name" value="HIRA_B_motif"/>
</dbReference>
<gene>
    <name evidence="14" type="ORF">Dbus_chrXg204</name>
</gene>
<keyword evidence="15" id="KW-1185">Reference proteome</keyword>
<dbReference type="Gene3D" id="2.130.10.10">
    <property type="entry name" value="YVTN repeat-like/Quinoprotein amine dehydrogenase"/>
    <property type="match status" value="3"/>
</dbReference>
<feature type="domain" description="Protein HIRA-like C-terminal" evidence="12">
    <location>
        <begin position="620"/>
        <end position="817"/>
    </location>
</feature>
<feature type="repeat" description="WD" evidence="9">
    <location>
        <begin position="66"/>
        <end position="97"/>
    </location>
</feature>
<comment type="function">
    <text evidence="10">Required for replication-independent chromatin assembly and for the periodic repression of histone gene transcription during the cell cycle.</text>
</comment>
<dbReference type="InterPro" id="IPR011494">
    <property type="entry name" value="HIRA-like_C"/>
</dbReference>
<dbReference type="InterPro" id="IPR015943">
    <property type="entry name" value="WD40/YVTN_repeat-like_dom_sf"/>
</dbReference>
<dbReference type="Proteomes" id="UP000494163">
    <property type="component" value="Chromosome X"/>
</dbReference>
<evidence type="ECO:0000256" key="5">
    <source>
        <dbReference type="ARBA" id="ARBA00022853"/>
    </source>
</evidence>
<comment type="similarity">
    <text evidence="2 10">Belongs to the WD repeat HIR1 family.</text>
</comment>
<dbReference type="GO" id="GO:0000785">
    <property type="term" value="C:chromatin"/>
    <property type="evidence" value="ECO:0007669"/>
    <property type="project" value="TreeGrafter"/>
</dbReference>
<evidence type="ECO:0000256" key="8">
    <source>
        <dbReference type="ARBA" id="ARBA00023242"/>
    </source>
</evidence>
<evidence type="ECO:0000313" key="15">
    <source>
        <dbReference type="Proteomes" id="UP000494163"/>
    </source>
</evidence>
<dbReference type="OMA" id="AWVHHDD"/>
<keyword evidence="7 10" id="KW-0804">Transcription</keyword>
<dbReference type="InterPro" id="IPR001680">
    <property type="entry name" value="WD40_rpt"/>
</dbReference>
<keyword evidence="3 9" id="KW-0853">WD repeat</keyword>
<dbReference type="SMART" id="SM00320">
    <property type="entry name" value="WD40"/>
    <property type="match status" value="8"/>
</dbReference>
<keyword evidence="4 10" id="KW-0677">Repeat</keyword>
<dbReference type="Pfam" id="PF00400">
    <property type="entry name" value="WD40"/>
    <property type="match status" value="1"/>
</dbReference>
<dbReference type="InterPro" id="IPR036322">
    <property type="entry name" value="WD40_repeat_dom_sf"/>
</dbReference>
<evidence type="ECO:0000256" key="6">
    <source>
        <dbReference type="ARBA" id="ARBA00023015"/>
    </source>
</evidence>
<dbReference type="EMBL" id="CP012528">
    <property type="protein sequence ID" value="ALC48348.1"/>
    <property type="molecule type" value="Genomic_DNA"/>
</dbReference>
<evidence type="ECO:0000256" key="10">
    <source>
        <dbReference type="RuleBase" id="RU364014"/>
    </source>
</evidence>
<dbReference type="AlphaFoldDB" id="A0A0M5JAB2"/>
<keyword evidence="8 10" id="KW-0539">Nucleus</keyword>
<feature type="repeat" description="WD" evidence="9">
    <location>
        <begin position="168"/>
        <end position="199"/>
    </location>
</feature>
<dbReference type="InterPro" id="IPR055410">
    <property type="entry name" value="Beta-prop_CAF1B_HIR1"/>
</dbReference>
<feature type="repeat" description="WD" evidence="9">
    <location>
        <begin position="125"/>
        <end position="157"/>
    </location>
</feature>
<dbReference type="GO" id="GO:0006351">
    <property type="term" value="P:DNA-templated transcription"/>
    <property type="evidence" value="ECO:0007669"/>
    <property type="project" value="InterPro"/>
</dbReference>
<dbReference type="Pfam" id="PF07569">
    <property type="entry name" value="Hira"/>
    <property type="match status" value="1"/>
</dbReference>